<dbReference type="EMBL" id="QWDN01000004">
    <property type="protein sequence ID" value="TEB43753.1"/>
    <property type="molecule type" value="Genomic_DNA"/>
</dbReference>
<proteinExistence type="predicted"/>
<reference evidence="2 3" key="1">
    <citation type="journal article" date="2018" name="Syst. Appl. Microbiol.">
        <title>Flavobacterium circumlabens sp. nov. and Flavobacterium cupreum sp. nov., two psychrotrophic species isolated from Antarctic environmental samples.</title>
        <authorList>
            <person name="Kralova S."/>
            <person name="Busse H.J."/>
            <person name="Svec P."/>
            <person name="Maslanova I."/>
            <person name="Stankova E."/>
            <person name="Bartak M."/>
            <person name="Sedlacek I."/>
        </authorList>
    </citation>
    <scope>NUCLEOTIDE SEQUENCE [LARGE SCALE GENOMIC DNA]</scope>
    <source>
        <strain evidence="2 3">CCM 8828</strain>
    </source>
</reference>
<accession>A0A4Y7UBC3</accession>
<dbReference type="AlphaFoldDB" id="A0A4Y7UBC3"/>
<organism evidence="2 3">
    <name type="scientific">Flavobacterium circumlabens</name>
    <dbReference type="NCBI Taxonomy" id="2133765"/>
    <lineage>
        <taxon>Bacteria</taxon>
        <taxon>Pseudomonadati</taxon>
        <taxon>Bacteroidota</taxon>
        <taxon>Flavobacteriia</taxon>
        <taxon>Flavobacteriales</taxon>
        <taxon>Flavobacteriaceae</taxon>
        <taxon>Flavobacterium</taxon>
    </lineage>
</organism>
<keyword evidence="1" id="KW-1133">Transmembrane helix</keyword>
<evidence type="ECO:0000313" key="3">
    <source>
        <dbReference type="Proteomes" id="UP000298340"/>
    </source>
</evidence>
<name>A0A4Y7UBC3_9FLAO</name>
<gene>
    <name evidence="2" type="ORF">D0809_12710</name>
</gene>
<evidence type="ECO:0000256" key="1">
    <source>
        <dbReference type="SAM" id="Phobius"/>
    </source>
</evidence>
<keyword evidence="1" id="KW-0472">Membrane</keyword>
<protein>
    <submittedName>
        <fullName evidence="2">DUF3592 domain-containing protein</fullName>
    </submittedName>
</protein>
<sequence>MLLAPIKKEIIIIKMNLNKEYSIIFIIPFVFFMFYKPVICFLMLGTIALFYAIYSVLSLIQITKNGVENHGKILYYESDNEGYKTPIIEFQISEGKNFKGKPFLHTSSDLDKFQSYQKNINKTIKIIYDPKDPEKFVLKNNSNYFGLIILIIVGFVFCSISIGNLLGYNDIF</sequence>
<dbReference type="Proteomes" id="UP000298340">
    <property type="component" value="Unassembled WGS sequence"/>
</dbReference>
<keyword evidence="1" id="KW-0812">Transmembrane</keyword>
<evidence type="ECO:0000313" key="2">
    <source>
        <dbReference type="EMBL" id="TEB43753.1"/>
    </source>
</evidence>
<feature type="transmembrane region" description="Helical" evidence="1">
    <location>
        <begin position="21"/>
        <end position="54"/>
    </location>
</feature>
<comment type="caution">
    <text evidence="2">The sequence shown here is derived from an EMBL/GenBank/DDBJ whole genome shotgun (WGS) entry which is preliminary data.</text>
</comment>
<feature type="transmembrane region" description="Helical" evidence="1">
    <location>
        <begin position="144"/>
        <end position="166"/>
    </location>
</feature>